<dbReference type="PRINTS" id="PR00455">
    <property type="entry name" value="HTHTETR"/>
</dbReference>
<keyword evidence="6" id="KW-1185">Reference proteome</keyword>
<protein>
    <submittedName>
        <fullName evidence="5">TetR/AcrR family transcriptional regulator</fullName>
    </submittedName>
</protein>
<evidence type="ECO:0000256" key="2">
    <source>
        <dbReference type="PROSITE-ProRule" id="PRU00335"/>
    </source>
</evidence>
<evidence type="ECO:0000313" key="5">
    <source>
        <dbReference type="EMBL" id="TFD94625.1"/>
    </source>
</evidence>
<sequence>MGRTGRAGSASAATVAEAGAAEATLTGVGAVAWLAAYACAACAACAAASAARAASASARWACAWAWAWRSAAIRRLASSARAATCSNDCCCDALSAAWASATSKRICPISCTRRSRAVAASVDAVSSRPAAGWRRSSPQEGQTGLGSGVRQAGQRDVSVSSATLCGQRKRPRYCAKSRIELLGDINPPDEWCGFHRLVVRRNSRASYPQATPHFGAIDAPSLTLCQPREYRAGMSTTKTSPRLSKQPDERHEEIVAATRQLFAERGVAKVSVTEIAKRVGVTRGLIYHYFPDRDALIDLIFEDHIDEFVEAVSRWDADREPGNVSKALLDCVVLFRHHLHAKDMFREDLGHPENAGLYNRFVDRAVRAIVERLRVTTVEAYAKAHHIEIDHVGEVFYVLVYGLIGLVRSSPDIDDAVLVAIVRQTLHLDMGTSSTTA</sequence>
<accession>A0A4R9C1A8</accession>
<dbReference type="GO" id="GO:0003700">
    <property type="term" value="F:DNA-binding transcription factor activity"/>
    <property type="evidence" value="ECO:0007669"/>
    <property type="project" value="TreeGrafter"/>
</dbReference>
<proteinExistence type="predicted"/>
<dbReference type="SUPFAM" id="SSF46689">
    <property type="entry name" value="Homeodomain-like"/>
    <property type="match status" value="1"/>
</dbReference>
<dbReference type="GO" id="GO:0000976">
    <property type="term" value="F:transcription cis-regulatory region binding"/>
    <property type="evidence" value="ECO:0007669"/>
    <property type="project" value="TreeGrafter"/>
</dbReference>
<dbReference type="Proteomes" id="UP000298468">
    <property type="component" value="Unassembled WGS sequence"/>
</dbReference>
<dbReference type="Gene3D" id="1.10.357.10">
    <property type="entry name" value="Tetracycline Repressor, domain 2"/>
    <property type="match status" value="1"/>
</dbReference>
<feature type="DNA-binding region" description="H-T-H motif" evidence="2">
    <location>
        <begin position="271"/>
        <end position="290"/>
    </location>
</feature>
<evidence type="ECO:0000256" key="1">
    <source>
        <dbReference type="ARBA" id="ARBA00023125"/>
    </source>
</evidence>
<organism evidence="5 6">
    <name type="scientific">Cryobacterium lactosi</name>
    <dbReference type="NCBI Taxonomy" id="1259202"/>
    <lineage>
        <taxon>Bacteria</taxon>
        <taxon>Bacillati</taxon>
        <taxon>Actinomycetota</taxon>
        <taxon>Actinomycetes</taxon>
        <taxon>Micrococcales</taxon>
        <taxon>Microbacteriaceae</taxon>
        <taxon>Cryobacterium</taxon>
    </lineage>
</organism>
<keyword evidence="1 2" id="KW-0238">DNA-binding</keyword>
<dbReference type="InterPro" id="IPR001647">
    <property type="entry name" value="HTH_TetR"/>
</dbReference>
<evidence type="ECO:0000259" key="4">
    <source>
        <dbReference type="PROSITE" id="PS50977"/>
    </source>
</evidence>
<dbReference type="OrthoDB" id="8479950at2"/>
<feature type="domain" description="HTH tetR-type" evidence="4">
    <location>
        <begin position="248"/>
        <end position="308"/>
    </location>
</feature>
<feature type="region of interest" description="Disordered" evidence="3">
    <location>
        <begin position="129"/>
        <end position="154"/>
    </location>
</feature>
<dbReference type="EMBL" id="SOHM01000006">
    <property type="protein sequence ID" value="TFD94625.1"/>
    <property type="molecule type" value="Genomic_DNA"/>
</dbReference>
<gene>
    <name evidence="5" type="ORF">E3T61_01980</name>
</gene>
<evidence type="ECO:0000256" key="3">
    <source>
        <dbReference type="SAM" id="MobiDB-lite"/>
    </source>
</evidence>
<dbReference type="Pfam" id="PF00440">
    <property type="entry name" value="TetR_N"/>
    <property type="match status" value="1"/>
</dbReference>
<dbReference type="PANTHER" id="PTHR30055:SF226">
    <property type="entry name" value="HTH-TYPE TRANSCRIPTIONAL REGULATOR PKSA"/>
    <property type="match status" value="1"/>
</dbReference>
<reference evidence="5 6" key="1">
    <citation type="submission" date="2019-03" db="EMBL/GenBank/DDBJ databases">
        <title>Genomics of glacier-inhabiting Cryobacterium strains.</title>
        <authorList>
            <person name="Liu Q."/>
            <person name="Xin Y.-H."/>
        </authorList>
    </citation>
    <scope>NUCLEOTIDE SEQUENCE [LARGE SCALE GENOMIC DNA]</scope>
    <source>
        <strain evidence="5 6">Sr59</strain>
    </source>
</reference>
<dbReference type="InterPro" id="IPR009057">
    <property type="entry name" value="Homeodomain-like_sf"/>
</dbReference>
<name>A0A4R9C1A8_9MICO</name>
<dbReference type="PROSITE" id="PS50977">
    <property type="entry name" value="HTH_TETR_2"/>
    <property type="match status" value="1"/>
</dbReference>
<comment type="caution">
    <text evidence="5">The sequence shown here is derived from an EMBL/GenBank/DDBJ whole genome shotgun (WGS) entry which is preliminary data.</text>
</comment>
<evidence type="ECO:0000313" key="6">
    <source>
        <dbReference type="Proteomes" id="UP000298468"/>
    </source>
</evidence>
<dbReference type="PANTHER" id="PTHR30055">
    <property type="entry name" value="HTH-TYPE TRANSCRIPTIONAL REGULATOR RUTR"/>
    <property type="match status" value="1"/>
</dbReference>
<dbReference type="InterPro" id="IPR050109">
    <property type="entry name" value="HTH-type_TetR-like_transc_reg"/>
</dbReference>
<dbReference type="AlphaFoldDB" id="A0A4R9C1A8"/>